<reference evidence="1 2" key="1">
    <citation type="submission" date="2015-09" db="EMBL/GenBank/DDBJ databases">
        <authorList>
            <consortium name="Pathogen Informatics"/>
        </authorList>
    </citation>
    <scope>NUCLEOTIDE SEQUENCE [LARGE SCALE GENOMIC DNA]</scope>
    <source>
        <strain evidence="1 2">2789STDY5834875</strain>
    </source>
</reference>
<name>A0A174YMP3_9FIRM</name>
<evidence type="ECO:0000313" key="2">
    <source>
        <dbReference type="Proteomes" id="UP000095621"/>
    </source>
</evidence>
<proteinExistence type="predicted"/>
<dbReference type="EMBL" id="CZBU01000002">
    <property type="protein sequence ID" value="CUQ76394.1"/>
    <property type="molecule type" value="Genomic_DNA"/>
</dbReference>
<gene>
    <name evidence="1" type="ORF">ERS852490_01032</name>
</gene>
<protein>
    <submittedName>
        <fullName evidence="1">Uncharacterized protein</fullName>
    </submittedName>
</protein>
<dbReference type="AlphaFoldDB" id="A0A174YMP3"/>
<dbReference type="PROSITE" id="PS51257">
    <property type="entry name" value="PROKAR_LIPOPROTEIN"/>
    <property type="match status" value="1"/>
</dbReference>
<dbReference type="RefSeq" id="WP_055215090.1">
    <property type="nucleotide sequence ID" value="NZ_CZBU01000002.1"/>
</dbReference>
<organism evidence="1 2">
    <name type="scientific">Lachnospira eligens</name>
    <dbReference type="NCBI Taxonomy" id="39485"/>
    <lineage>
        <taxon>Bacteria</taxon>
        <taxon>Bacillati</taxon>
        <taxon>Bacillota</taxon>
        <taxon>Clostridia</taxon>
        <taxon>Lachnospirales</taxon>
        <taxon>Lachnospiraceae</taxon>
        <taxon>Lachnospira</taxon>
    </lineage>
</organism>
<evidence type="ECO:0000313" key="1">
    <source>
        <dbReference type="EMBL" id="CUQ76394.1"/>
    </source>
</evidence>
<accession>A0A174YMP3</accession>
<sequence>MKIYKTIPCFFLMAALCGCTTQSIEDAKAIEETKSYAYRYEYETDSAGEAVTKIYNEKPTYDENEQVEEYQQGPLSNKTSMMKFIKMNETFEYYDCEFTVKEAVATRNYNYAKEIIDDKYIDEVMKYFKKQIAYDVDGNLKEDDNRTVWIKIHMKYNGNTSKNVNMCSGFVVKKDDGKLYPFGVQLFVDREERFTSSKDNSIAYCMDINPEDEYDMWIGFEAPVVNSWTYYLEGSFGYIFQPTGYTGYLIELDIEDRG</sequence>
<dbReference type="Proteomes" id="UP000095621">
    <property type="component" value="Unassembled WGS sequence"/>
</dbReference>